<dbReference type="GO" id="GO:0043165">
    <property type="term" value="P:Gram-negative-bacterium-type cell outer membrane assembly"/>
    <property type="evidence" value="ECO:0007669"/>
    <property type="project" value="UniProtKB-UniRule"/>
</dbReference>
<dbReference type="GO" id="GO:1990063">
    <property type="term" value="C:Bam protein complex"/>
    <property type="evidence" value="ECO:0007669"/>
    <property type="project" value="TreeGrafter"/>
</dbReference>
<evidence type="ECO:0000313" key="7">
    <source>
        <dbReference type="Proteomes" id="UP000254794"/>
    </source>
</evidence>
<dbReference type="GO" id="GO:0051205">
    <property type="term" value="P:protein insertion into membrane"/>
    <property type="evidence" value="ECO:0007669"/>
    <property type="project" value="UniProtKB-UniRule"/>
</dbReference>
<comment type="function">
    <text evidence="4">Part of the outer membrane protein assembly complex, which is involved in assembly and insertion of beta-barrel proteins into the outer membrane.</text>
</comment>
<reference evidence="6 7" key="1">
    <citation type="submission" date="2018-06" db="EMBL/GenBank/DDBJ databases">
        <authorList>
            <consortium name="Pathogen Informatics"/>
            <person name="Doyle S."/>
        </authorList>
    </citation>
    <scope>NUCLEOTIDE SEQUENCE [LARGE SCALE GENOMIC DNA]</scope>
    <source>
        <strain evidence="6 7">NCTC13316</strain>
    </source>
</reference>
<gene>
    <name evidence="6" type="primary">smpA</name>
    <name evidence="4" type="synonym">bamE</name>
    <name evidence="6" type="ORF">NCTC13316_00381</name>
</gene>
<protein>
    <recommendedName>
        <fullName evidence="4">Outer membrane protein assembly factor BamE</fullName>
    </recommendedName>
</protein>
<evidence type="ECO:0000259" key="5">
    <source>
        <dbReference type="Pfam" id="PF04355"/>
    </source>
</evidence>
<dbReference type="OrthoDB" id="9808250at2"/>
<dbReference type="Proteomes" id="UP000254794">
    <property type="component" value="Unassembled WGS sequence"/>
</dbReference>
<dbReference type="PANTHER" id="PTHR37482:SF1">
    <property type="entry name" value="OUTER MEMBRANE PROTEIN ASSEMBLY FACTOR BAME"/>
    <property type="match status" value="1"/>
</dbReference>
<dbReference type="InterPro" id="IPR026592">
    <property type="entry name" value="BamE"/>
</dbReference>
<dbReference type="Gene3D" id="3.30.1450.10">
    <property type="match status" value="1"/>
</dbReference>
<comment type="subcellular location">
    <subcellularLocation>
        <location evidence="4">Cell outer membrane</location>
    </subcellularLocation>
</comment>
<dbReference type="PANTHER" id="PTHR37482">
    <property type="entry name" value="OUTER MEMBRANE PROTEIN ASSEMBLY FACTOR BAME"/>
    <property type="match status" value="1"/>
</dbReference>
<comment type="subunit">
    <text evidence="4">Part of the Bam complex.</text>
</comment>
<evidence type="ECO:0000313" key="6">
    <source>
        <dbReference type="EMBL" id="STX50305.1"/>
    </source>
</evidence>
<keyword evidence="3 4" id="KW-0998">Cell outer membrane</keyword>
<keyword evidence="1 4" id="KW-0732">Signal</keyword>
<evidence type="ECO:0000256" key="2">
    <source>
        <dbReference type="ARBA" id="ARBA00023136"/>
    </source>
</evidence>
<dbReference type="InterPro" id="IPR007450">
    <property type="entry name" value="BamE_dom"/>
</dbReference>
<dbReference type="AlphaFoldDB" id="A0A378JGL0"/>
<evidence type="ECO:0000256" key="1">
    <source>
        <dbReference type="ARBA" id="ARBA00022729"/>
    </source>
</evidence>
<dbReference type="Pfam" id="PF04355">
    <property type="entry name" value="BamE"/>
    <property type="match status" value="1"/>
</dbReference>
<accession>A0A378JGL0</accession>
<sequence>MAKFLIVGKKMRFTPRILLIALVLTLTQCMSYDFARRVVQQGNLLPQDKIARLHVGMSKEDVAILMGTSLLSPTFNNDRWDYAYTWQRGNSIREIRNIVLYFRHDRLTRIDHMP</sequence>
<dbReference type="InterPro" id="IPR037873">
    <property type="entry name" value="BamE-like"/>
</dbReference>
<evidence type="ECO:0000256" key="4">
    <source>
        <dbReference type="HAMAP-Rule" id="MF_00925"/>
    </source>
</evidence>
<feature type="domain" description="Outer membrane protein assembly factor BamE" evidence="5">
    <location>
        <begin position="42"/>
        <end position="110"/>
    </location>
</feature>
<keyword evidence="2 4" id="KW-0472">Membrane</keyword>
<dbReference type="GO" id="GO:0030674">
    <property type="term" value="F:protein-macromolecule adaptor activity"/>
    <property type="evidence" value="ECO:0007669"/>
    <property type="project" value="TreeGrafter"/>
</dbReference>
<comment type="similarity">
    <text evidence="4">Belongs to the BamE family.</text>
</comment>
<dbReference type="RefSeq" id="WP_115330006.1">
    <property type="nucleotide sequence ID" value="NZ_CAAAHP010000009.1"/>
</dbReference>
<dbReference type="EMBL" id="UGOD01000001">
    <property type="protein sequence ID" value="STX50305.1"/>
    <property type="molecule type" value="Genomic_DNA"/>
</dbReference>
<dbReference type="HAMAP" id="MF_00925">
    <property type="entry name" value="OM_assembly_BamE"/>
    <property type="match status" value="1"/>
</dbReference>
<name>A0A378JGL0_9GAMM</name>
<proteinExistence type="inferred from homology"/>
<evidence type="ECO:0000256" key="3">
    <source>
        <dbReference type="ARBA" id="ARBA00023237"/>
    </source>
</evidence>
<keyword evidence="7" id="KW-1185">Reference proteome</keyword>
<organism evidence="6 7">
    <name type="scientific">Legionella busanensis</name>
    <dbReference type="NCBI Taxonomy" id="190655"/>
    <lineage>
        <taxon>Bacteria</taxon>
        <taxon>Pseudomonadati</taxon>
        <taxon>Pseudomonadota</taxon>
        <taxon>Gammaproteobacteria</taxon>
        <taxon>Legionellales</taxon>
        <taxon>Legionellaceae</taxon>
        <taxon>Legionella</taxon>
    </lineage>
</organism>